<evidence type="ECO:0000313" key="18">
    <source>
        <dbReference type="Proteomes" id="UP001186944"/>
    </source>
</evidence>
<keyword evidence="11" id="KW-0325">Glycoprotein</keyword>
<dbReference type="GO" id="GO:0016020">
    <property type="term" value="C:membrane"/>
    <property type="evidence" value="ECO:0007669"/>
    <property type="project" value="UniProtKB-SubCell"/>
</dbReference>
<feature type="domain" description="EGF-like" evidence="15">
    <location>
        <begin position="829"/>
        <end position="872"/>
    </location>
</feature>
<proteinExistence type="predicted"/>
<keyword evidence="10" id="KW-0675">Receptor</keyword>
<feature type="region of interest" description="Disordered" evidence="13">
    <location>
        <begin position="189"/>
        <end position="211"/>
    </location>
</feature>
<keyword evidence="5" id="KW-0732">Signal</keyword>
<keyword evidence="3" id="KW-0254">Endocytosis</keyword>
<feature type="domain" description="EGF-like" evidence="15">
    <location>
        <begin position="1167"/>
        <end position="1207"/>
    </location>
</feature>
<dbReference type="PROSITE" id="PS01186">
    <property type="entry name" value="EGF_2"/>
    <property type="match status" value="9"/>
</dbReference>
<evidence type="ECO:0000256" key="12">
    <source>
        <dbReference type="PROSITE-ProRule" id="PRU00076"/>
    </source>
</evidence>
<protein>
    <submittedName>
        <fullName evidence="17">Uncharacterized protein</fullName>
    </submittedName>
</protein>
<dbReference type="SMART" id="SM00179">
    <property type="entry name" value="EGF_CA"/>
    <property type="match status" value="16"/>
</dbReference>
<comment type="subcellular location">
    <subcellularLocation>
        <location evidence="1">Membrane</location>
        <topology evidence="1">Single-pass type I membrane protein</topology>
    </subcellularLocation>
</comment>
<dbReference type="FunFam" id="2.10.25.10:FF:000038">
    <property type="entry name" value="Fibrillin 2"/>
    <property type="match status" value="3"/>
</dbReference>
<evidence type="ECO:0000256" key="13">
    <source>
        <dbReference type="SAM" id="MobiDB-lite"/>
    </source>
</evidence>
<dbReference type="PANTHER" id="PTHR24034">
    <property type="entry name" value="EGF-LIKE DOMAIN-CONTAINING PROTEIN"/>
    <property type="match status" value="1"/>
</dbReference>
<dbReference type="GO" id="GO:0006897">
    <property type="term" value="P:endocytosis"/>
    <property type="evidence" value="ECO:0007669"/>
    <property type="project" value="UniProtKB-KW"/>
</dbReference>
<feature type="domain" description="EGF-like" evidence="15">
    <location>
        <begin position="492"/>
        <end position="530"/>
    </location>
</feature>
<evidence type="ECO:0000256" key="5">
    <source>
        <dbReference type="ARBA" id="ARBA00022729"/>
    </source>
</evidence>
<dbReference type="PROSITE" id="PS50026">
    <property type="entry name" value="EGF_3"/>
    <property type="match status" value="10"/>
</dbReference>
<dbReference type="PROSITE" id="PS51233">
    <property type="entry name" value="VWFD"/>
    <property type="match status" value="1"/>
</dbReference>
<gene>
    <name evidence="17" type="ORF">FSP39_021282</name>
</gene>
<keyword evidence="2 12" id="KW-0245">EGF-like domain</keyword>
<dbReference type="InterPro" id="IPR018097">
    <property type="entry name" value="EGF_Ca-bd_CS"/>
</dbReference>
<dbReference type="InterPro" id="IPR049883">
    <property type="entry name" value="NOTCH1_EGF-like"/>
</dbReference>
<evidence type="ECO:0000259" key="16">
    <source>
        <dbReference type="PROSITE" id="PS51233"/>
    </source>
</evidence>
<organism evidence="17 18">
    <name type="scientific">Pinctada imbricata</name>
    <name type="common">Atlantic pearl-oyster</name>
    <name type="synonym">Pinctada martensii</name>
    <dbReference type="NCBI Taxonomy" id="66713"/>
    <lineage>
        <taxon>Eukaryota</taxon>
        <taxon>Metazoa</taxon>
        <taxon>Spiralia</taxon>
        <taxon>Lophotrochozoa</taxon>
        <taxon>Mollusca</taxon>
        <taxon>Bivalvia</taxon>
        <taxon>Autobranchia</taxon>
        <taxon>Pteriomorphia</taxon>
        <taxon>Pterioida</taxon>
        <taxon>Pterioidea</taxon>
        <taxon>Pteriidae</taxon>
        <taxon>Pinctada</taxon>
    </lineage>
</organism>
<evidence type="ECO:0000256" key="10">
    <source>
        <dbReference type="ARBA" id="ARBA00023170"/>
    </source>
</evidence>
<keyword evidence="7 14" id="KW-1133">Transmembrane helix</keyword>
<evidence type="ECO:0000256" key="4">
    <source>
        <dbReference type="ARBA" id="ARBA00022692"/>
    </source>
</evidence>
<accession>A0AA88Y8T8</accession>
<dbReference type="Gene3D" id="2.10.25.10">
    <property type="entry name" value="Laminin"/>
    <property type="match status" value="17"/>
</dbReference>
<dbReference type="InterPro" id="IPR026823">
    <property type="entry name" value="cEGF"/>
</dbReference>
<feature type="domain" description="EGF-like" evidence="15">
    <location>
        <begin position="574"/>
        <end position="612"/>
    </location>
</feature>
<feature type="domain" description="VWFD" evidence="16">
    <location>
        <begin position="1"/>
        <end position="130"/>
    </location>
</feature>
<dbReference type="SUPFAM" id="SSF57184">
    <property type="entry name" value="Growth factor receptor domain"/>
    <property type="match status" value="4"/>
</dbReference>
<dbReference type="PROSITE" id="PS00022">
    <property type="entry name" value="EGF_1"/>
    <property type="match status" value="1"/>
</dbReference>
<dbReference type="FunFam" id="2.10.25.10:FF:000119">
    <property type="entry name" value="vitamin K-dependent protein S"/>
    <property type="match status" value="3"/>
</dbReference>
<evidence type="ECO:0000256" key="7">
    <source>
        <dbReference type="ARBA" id="ARBA00022989"/>
    </source>
</evidence>
<dbReference type="InterPro" id="IPR001881">
    <property type="entry name" value="EGF-like_Ca-bd_dom"/>
</dbReference>
<dbReference type="CDD" id="cd00054">
    <property type="entry name" value="EGF_CA"/>
    <property type="match status" value="5"/>
</dbReference>
<dbReference type="SMART" id="SM00181">
    <property type="entry name" value="EGF"/>
    <property type="match status" value="23"/>
</dbReference>
<keyword evidence="4 14" id="KW-0812">Transmembrane</keyword>
<evidence type="ECO:0000256" key="8">
    <source>
        <dbReference type="ARBA" id="ARBA00023136"/>
    </source>
</evidence>
<dbReference type="InterPro" id="IPR000742">
    <property type="entry name" value="EGF"/>
</dbReference>
<evidence type="ECO:0000256" key="1">
    <source>
        <dbReference type="ARBA" id="ARBA00004479"/>
    </source>
</evidence>
<dbReference type="PROSITE" id="PS00010">
    <property type="entry name" value="ASX_HYDROXYL"/>
    <property type="match status" value="11"/>
</dbReference>
<keyword evidence="9 12" id="KW-1015">Disulfide bond</keyword>
<dbReference type="InterPro" id="IPR001846">
    <property type="entry name" value="VWF_type-D"/>
</dbReference>
<evidence type="ECO:0000259" key="15">
    <source>
        <dbReference type="PROSITE" id="PS50026"/>
    </source>
</evidence>
<evidence type="ECO:0000256" key="14">
    <source>
        <dbReference type="SAM" id="Phobius"/>
    </source>
</evidence>
<dbReference type="InterPro" id="IPR050751">
    <property type="entry name" value="ECM_structural_protein"/>
</dbReference>
<sequence length="1546" mass="163679">MLKVENVNKTFTLQARTGLAVNAQGETTNATVFTGFAAKDHTNATLQVELSDNRTGFSVKITVGVRLLTVVTTAPTDVQGQTKGLLGNFDDNPDNDFVKPDGTTIHTNSTQREIFNNFGQPWAITEQESLFNYTPGMSAADFQHPNFEPLFVDEVDPEKVANATTQCGGASASQACIFDLLATGDQALADASGQSEEQGDSEQTIASNTAPTISGNTTIYATVNTPVELRYTATDDGTVNVTFLDQPTSNFAYNVTDGEVYATWTPVDSSEAGISDTVASNDPNFLLLPNVNVTQDMKVWRNKRSKWAVSVHQRICNDCSNDTDGCASQPCDVDRTCIDLPPDEHARLDRGYNCSDCAAGYRENDTKCVDIDECDENPSICPQQCDNSEGNYSCSCYSTYRLLGDSCIDIDECAEQTAGCQQNCENTAGNFSCSCVYGYSLNADGKTCTQVLDACAIAGLTCSYACDNSTGNFKCICQNGYQLDSDGSSCVDLNECSQSVCTQECTNSVGSYTCSCYSGYTLSDDGTSCEECTVPNWGPNCANTCICGVGVDSCDPVQGCVCAEGYEGSDCGDDIDECTVNPGICSSDMICENLDGSYECLCYAGYTKVNNSCVDDDECASAATNVCPSESTCENNAGNYTCDCNAGYNQNGIRSCLDIDECTTGAHNCEQLCENVAGSYNCKCEFGFSLNADRVTCTKVSDPCASYGNLTCDYACKLNGTSVSCFCRSGYQLATDGQTCLDIDECSDSTLNLCSDPNTCVNQDGSFTCNCEDGNKLENDGVTCTPCDEFHYGTNCANSCNCGAGAERCDSVSGCVCMTGWTGDKCDADKDECQSSPSVCTGTNTQCLNSPGSYVCSCLTGYSLVGSGPDCADIDECAGVTACSQTCTNTQGSYVCSCASGFRLTGGTTCTDIDECSASSPVCDQDCINTIGSFKCSCKDGFLLNSTTKNTCYAKTECNVGHSCNQTCFINTALQDECLCSSGYNLNADNQTCDNIDECAQGTPCASGTCTDSIPGFICSCDVGKKLAVDGVTCEDCEAWKYGTDCNTNCTCVIANSESCNNTDGTCTCKTGYEGADCGTDIDECTANTYTCPTNSACQNTDGSYVCKCNAGFAYAGGQCVACDSTTYGTNCAGQCTCNLQNTQDCDDVSGACTCKTGWDGTNCTNDIDECTTNNHTCGSNSHCVNTNGSYRCDCDSGWTGTGGSCNTDIDECLIPPPICGDHGNCSNYPGTYNCTCDKGWNGTNCEFGNCFIDRTICTGNTECVQNGTNTTCQCLPGYDATCSVVDVTFQRTSLVITLDITVSNTSLSDNTSDEYAEIYQKIKTSLENYYTSVLGNYLIGVILNSISYGSVIANHQVVTSSSDPAASAIAAAVRAMVDGTANFTYDGSVVNITSVSSNGVVITSSFTACQLFELTRTCASGYECVNDGTNTYCRAIATSDDDNLGLIIGLSVGASVLVIGIIVAIVIYQYKHKTGRYNTKKRVSLSQTLRGRRTASVGSVEFNDTLLKKEGSGISTYKSRCAAWCVQPGSEAELLIFWTDGNFSL</sequence>
<evidence type="ECO:0000256" key="3">
    <source>
        <dbReference type="ARBA" id="ARBA00022583"/>
    </source>
</evidence>
<dbReference type="PROSITE" id="PS01187">
    <property type="entry name" value="EGF_CA"/>
    <property type="match status" value="4"/>
</dbReference>
<comment type="caution">
    <text evidence="17">The sequence shown here is derived from an EMBL/GenBank/DDBJ whole genome shotgun (WGS) entry which is preliminary data.</text>
</comment>
<feature type="domain" description="EGF-like" evidence="15">
    <location>
        <begin position="742"/>
        <end position="785"/>
    </location>
</feature>
<reference evidence="17" key="1">
    <citation type="submission" date="2019-08" db="EMBL/GenBank/DDBJ databases">
        <title>The improved chromosome-level genome for the pearl oyster Pinctada fucata martensii using PacBio sequencing and Hi-C.</title>
        <authorList>
            <person name="Zheng Z."/>
        </authorList>
    </citation>
    <scope>NUCLEOTIDE SEQUENCE</scope>
    <source>
        <strain evidence="17">ZZ-2019</strain>
        <tissue evidence="17">Adductor muscle</tissue>
    </source>
</reference>
<dbReference type="Pfam" id="PF07645">
    <property type="entry name" value="EGF_CA"/>
    <property type="match status" value="10"/>
</dbReference>
<dbReference type="PANTHER" id="PTHR24034:SF204">
    <property type="entry name" value="ADHESION G PROTEIN-COUPLED RECEPTOR E1"/>
    <property type="match status" value="1"/>
</dbReference>
<keyword evidence="18" id="KW-1185">Reference proteome</keyword>
<dbReference type="Pfam" id="PF12662">
    <property type="entry name" value="cEGF"/>
    <property type="match status" value="2"/>
</dbReference>
<dbReference type="Proteomes" id="UP001186944">
    <property type="component" value="Unassembled WGS sequence"/>
</dbReference>
<evidence type="ECO:0000313" key="17">
    <source>
        <dbReference type="EMBL" id="KAK3100523.1"/>
    </source>
</evidence>
<dbReference type="SUPFAM" id="SSF57196">
    <property type="entry name" value="EGF/Laminin"/>
    <property type="match status" value="6"/>
</dbReference>
<evidence type="ECO:0000256" key="2">
    <source>
        <dbReference type="ARBA" id="ARBA00022536"/>
    </source>
</evidence>
<name>A0AA88Y8T8_PINIB</name>
<feature type="domain" description="EGF-like" evidence="15">
    <location>
        <begin position="1209"/>
        <end position="1247"/>
    </location>
</feature>
<keyword evidence="8 14" id="KW-0472">Membrane</keyword>
<keyword evidence="6" id="KW-0677">Repeat</keyword>
<dbReference type="Pfam" id="PF14670">
    <property type="entry name" value="FXa_inhibition"/>
    <property type="match status" value="1"/>
</dbReference>
<feature type="domain" description="EGF-like" evidence="15">
    <location>
        <begin position="873"/>
        <end position="911"/>
    </location>
</feature>
<evidence type="ECO:0000256" key="11">
    <source>
        <dbReference type="ARBA" id="ARBA00023180"/>
    </source>
</evidence>
<comment type="caution">
    <text evidence="12">Lacks conserved residue(s) required for the propagation of feature annotation.</text>
</comment>
<feature type="compositionally biased region" description="Polar residues" evidence="13">
    <location>
        <begin position="192"/>
        <end position="211"/>
    </location>
</feature>
<feature type="disulfide bond" evidence="12">
    <location>
        <begin position="1237"/>
        <end position="1246"/>
    </location>
</feature>
<dbReference type="FunFam" id="2.10.25.10:FF:000009">
    <property type="entry name" value="Low-density lipoprotein receptor isoform 1"/>
    <property type="match status" value="1"/>
</dbReference>
<dbReference type="InterPro" id="IPR009030">
    <property type="entry name" value="Growth_fac_rcpt_cys_sf"/>
</dbReference>
<evidence type="ECO:0000256" key="6">
    <source>
        <dbReference type="ARBA" id="ARBA00022737"/>
    </source>
</evidence>
<feature type="domain" description="EGF-like" evidence="15">
    <location>
        <begin position="1081"/>
        <end position="1121"/>
    </location>
</feature>
<evidence type="ECO:0000256" key="9">
    <source>
        <dbReference type="ARBA" id="ARBA00023157"/>
    </source>
</evidence>
<feature type="domain" description="EGF-like" evidence="15">
    <location>
        <begin position="615"/>
        <end position="657"/>
    </location>
</feature>
<feature type="domain" description="EGF-like" evidence="15">
    <location>
        <begin position="995"/>
        <end position="1035"/>
    </location>
</feature>
<feature type="transmembrane region" description="Helical" evidence="14">
    <location>
        <begin position="1445"/>
        <end position="1469"/>
    </location>
</feature>
<dbReference type="GO" id="GO:0005509">
    <property type="term" value="F:calcium ion binding"/>
    <property type="evidence" value="ECO:0007669"/>
    <property type="project" value="InterPro"/>
</dbReference>
<dbReference type="Gene3D" id="2.170.300.10">
    <property type="entry name" value="Tie2 ligand-binding domain superfamily"/>
    <property type="match status" value="1"/>
</dbReference>
<feature type="disulfide bond" evidence="12">
    <location>
        <begin position="877"/>
        <end position="887"/>
    </location>
</feature>
<dbReference type="InterPro" id="IPR000152">
    <property type="entry name" value="EGF-type_Asp/Asn_hydroxyl_site"/>
</dbReference>
<dbReference type="EMBL" id="VSWD01000006">
    <property type="protein sequence ID" value="KAK3100523.1"/>
    <property type="molecule type" value="Genomic_DNA"/>
</dbReference>